<gene>
    <name evidence="2" type="ORF">SARC_06905</name>
</gene>
<feature type="transmembrane region" description="Helical" evidence="1">
    <location>
        <begin position="139"/>
        <end position="161"/>
    </location>
</feature>
<keyword evidence="3" id="KW-1185">Reference proteome</keyword>
<organism evidence="2 3">
    <name type="scientific">Sphaeroforma arctica JP610</name>
    <dbReference type="NCBI Taxonomy" id="667725"/>
    <lineage>
        <taxon>Eukaryota</taxon>
        <taxon>Ichthyosporea</taxon>
        <taxon>Ichthyophonida</taxon>
        <taxon>Sphaeroforma</taxon>
    </lineage>
</organism>
<protein>
    <submittedName>
        <fullName evidence="2">Uncharacterized protein</fullName>
    </submittedName>
</protein>
<dbReference type="RefSeq" id="XP_014154650.1">
    <property type="nucleotide sequence ID" value="XM_014299175.1"/>
</dbReference>
<keyword evidence="1" id="KW-0472">Membrane</keyword>
<reference evidence="2 3" key="1">
    <citation type="submission" date="2011-02" db="EMBL/GenBank/DDBJ databases">
        <title>The Genome Sequence of Sphaeroforma arctica JP610.</title>
        <authorList>
            <consortium name="The Broad Institute Genome Sequencing Platform"/>
            <person name="Russ C."/>
            <person name="Cuomo C."/>
            <person name="Young S.K."/>
            <person name="Zeng Q."/>
            <person name="Gargeya S."/>
            <person name="Alvarado L."/>
            <person name="Berlin A."/>
            <person name="Chapman S.B."/>
            <person name="Chen Z."/>
            <person name="Freedman E."/>
            <person name="Gellesch M."/>
            <person name="Goldberg J."/>
            <person name="Griggs A."/>
            <person name="Gujja S."/>
            <person name="Heilman E."/>
            <person name="Heiman D."/>
            <person name="Howarth C."/>
            <person name="Mehta T."/>
            <person name="Neiman D."/>
            <person name="Pearson M."/>
            <person name="Roberts A."/>
            <person name="Saif S."/>
            <person name="Shea T."/>
            <person name="Shenoy N."/>
            <person name="Sisk P."/>
            <person name="Stolte C."/>
            <person name="Sykes S."/>
            <person name="White J."/>
            <person name="Yandava C."/>
            <person name="Burger G."/>
            <person name="Gray M.W."/>
            <person name="Holland P.W.H."/>
            <person name="King N."/>
            <person name="Lang F.B.F."/>
            <person name="Roger A.J."/>
            <person name="Ruiz-Trillo I."/>
            <person name="Haas B."/>
            <person name="Nusbaum C."/>
            <person name="Birren B."/>
        </authorList>
    </citation>
    <scope>NUCLEOTIDE SEQUENCE [LARGE SCALE GENOMIC DNA]</scope>
    <source>
        <strain evidence="2 3">JP610</strain>
    </source>
</reference>
<sequence>MSGTTSLVALGSLWIGTLMFLVVLNEISKQMNLEPIDVILERTGESTLEHIAKYTEESRQMYLYHLTIDSLFPPLYGYTIYSSIYYLKGHVPTFVTRCVALGCLADIVENCSLLYLISLFPESDNVAAEISIPATRVKFGALAIGLGAVYWYTGVLIYQIIFDRESMIPQPASSQAGAEKKDE</sequence>
<keyword evidence="1" id="KW-0812">Transmembrane</keyword>
<feature type="transmembrane region" description="Helical" evidence="1">
    <location>
        <begin position="6"/>
        <end position="24"/>
    </location>
</feature>
<accession>A0A0L0FXQ6</accession>
<evidence type="ECO:0000313" key="2">
    <source>
        <dbReference type="EMBL" id="KNC80748.1"/>
    </source>
</evidence>
<evidence type="ECO:0000313" key="3">
    <source>
        <dbReference type="Proteomes" id="UP000054560"/>
    </source>
</evidence>
<dbReference type="AlphaFoldDB" id="A0A0L0FXQ6"/>
<evidence type="ECO:0000256" key="1">
    <source>
        <dbReference type="SAM" id="Phobius"/>
    </source>
</evidence>
<dbReference type="GeneID" id="25907409"/>
<proteinExistence type="predicted"/>
<dbReference type="EMBL" id="KQ242113">
    <property type="protein sequence ID" value="KNC80748.1"/>
    <property type="molecule type" value="Genomic_DNA"/>
</dbReference>
<keyword evidence="1" id="KW-1133">Transmembrane helix</keyword>
<name>A0A0L0FXQ6_9EUKA</name>
<dbReference type="Proteomes" id="UP000054560">
    <property type="component" value="Unassembled WGS sequence"/>
</dbReference>